<keyword evidence="3" id="KW-1185">Reference proteome</keyword>
<dbReference type="AlphaFoldDB" id="A0A2L2U0A1"/>
<organism evidence="2 3">
    <name type="scientific">Fusarium venenatum</name>
    <dbReference type="NCBI Taxonomy" id="56646"/>
    <lineage>
        <taxon>Eukaryota</taxon>
        <taxon>Fungi</taxon>
        <taxon>Dikarya</taxon>
        <taxon>Ascomycota</taxon>
        <taxon>Pezizomycotina</taxon>
        <taxon>Sordariomycetes</taxon>
        <taxon>Hypocreomycetidae</taxon>
        <taxon>Hypocreales</taxon>
        <taxon>Nectriaceae</taxon>
        <taxon>Fusarium</taxon>
    </lineage>
</organism>
<accession>A0A2L2U0A1</accession>
<feature type="compositionally biased region" description="Basic and acidic residues" evidence="1">
    <location>
        <begin position="212"/>
        <end position="222"/>
    </location>
</feature>
<protein>
    <submittedName>
        <fullName evidence="2">Uncharacterized protein</fullName>
    </submittedName>
</protein>
<evidence type="ECO:0000256" key="1">
    <source>
        <dbReference type="SAM" id="MobiDB-lite"/>
    </source>
</evidence>
<evidence type="ECO:0000313" key="2">
    <source>
        <dbReference type="EMBL" id="CEI68290.1"/>
    </source>
</evidence>
<dbReference type="Proteomes" id="UP000245910">
    <property type="component" value="Chromosome III"/>
</dbReference>
<name>A0A2L2U0A1_9HYPO</name>
<sequence length="284" mass="32654">MKDATQQTEKVLPKVDNKERLFEFGPNRRQGVWTESGQSQSNVVPVLERCKETALNDEAGDCTDGVESREAPTVNFCSQCMEDRRMKKKKSFQARHLTLQHYPRLQLLIKLGLALVKHDLLPKIVPGDPFLSQSPGIPPQAENKIAAWPNTVVPAQNNMRNDQQECKGDDVRASHLGGRGREFDWDDEPAPQYGAYRRRRNNGNKNGNQNQDDNHDQRRRDCDNDDYRRMQRHQSNTMASPVTVRRSPEYEIPEQLEDNSINWATPLCLLWQVVKANWSMGFNT</sequence>
<dbReference type="EMBL" id="LN649231">
    <property type="protein sequence ID" value="CEI68290.1"/>
    <property type="molecule type" value="Genomic_DNA"/>
</dbReference>
<feature type="region of interest" description="Disordered" evidence="1">
    <location>
        <begin position="161"/>
        <end position="222"/>
    </location>
</feature>
<feature type="compositionally biased region" description="Basic and acidic residues" evidence="1">
    <location>
        <begin position="162"/>
        <end position="183"/>
    </location>
</feature>
<proteinExistence type="predicted"/>
<evidence type="ECO:0000313" key="3">
    <source>
        <dbReference type="Proteomes" id="UP000245910"/>
    </source>
</evidence>
<reference evidence="3" key="1">
    <citation type="submission" date="2014-10" db="EMBL/GenBank/DDBJ databases">
        <authorList>
            <person name="King R."/>
        </authorList>
    </citation>
    <scope>NUCLEOTIDE SEQUENCE [LARGE SCALE GENOMIC DNA]</scope>
    <source>
        <strain evidence="3">A3/5</strain>
    </source>
</reference>